<feature type="transmembrane region" description="Helical" evidence="1">
    <location>
        <begin position="1921"/>
        <end position="1944"/>
    </location>
</feature>
<name>A0ABR2H8S2_9EUKA</name>
<gene>
    <name evidence="3" type="ORF">M9Y10_025466</name>
</gene>
<comment type="caution">
    <text evidence="3">The sequence shown here is derived from an EMBL/GenBank/DDBJ whole genome shotgun (WGS) entry which is preliminary data.</text>
</comment>
<keyword evidence="1" id="KW-0812">Transmembrane</keyword>
<reference evidence="3 4" key="1">
    <citation type="submission" date="2024-04" db="EMBL/GenBank/DDBJ databases">
        <title>Tritrichomonas musculus Genome.</title>
        <authorList>
            <person name="Alves-Ferreira E."/>
            <person name="Grigg M."/>
            <person name="Lorenzi H."/>
            <person name="Galac M."/>
        </authorList>
    </citation>
    <scope>NUCLEOTIDE SEQUENCE [LARGE SCALE GENOMIC DNA]</scope>
    <source>
        <strain evidence="3 4">EAF2021</strain>
    </source>
</reference>
<dbReference type="EMBL" id="JAPFFF010000037">
    <property type="protein sequence ID" value="KAK8842608.1"/>
    <property type="molecule type" value="Genomic_DNA"/>
</dbReference>
<feature type="signal peptide" evidence="2">
    <location>
        <begin position="1"/>
        <end position="17"/>
    </location>
</feature>
<evidence type="ECO:0000313" key="3">
    <source>
        <dbReference type="EMBL" id="KAK8842608.1"/>
    </source>
</evidence>
<accession>A0ABR2H8S2</accession>
<keyword evidence="2" id="KW-0732">Signal</keyword>
<dbReference type="Proteomes" id="UP001470230">
    <property type="component" value="Unassembled WGS sequence"/>
</dbReference>
<feature type="chain" id="PRO_5047011078" evidence="2">
    <location>
        <begin position="18"/>
        <end position="1972"/>
    </location>
</feature>
<protein>
    <submittedName>
        <fullName evidence="3">Uncharacterized protein</fullName>
    </submittedName>
</protein>
<keyword evidence="1" id="KW-0472">Membrane</keyword>
<sequence length="1972" mass="218435">MIFQCLFLCTLVFGVELINDTTPITINKRGELNYEIDVGADGVEFTLVTISHLSFKGIQNDKSKLINIILNFHDDDYHNTPFSLTTENVRITFACDDPIKFSLNSLVSHNTDFSSTKPIYANVTSSQDIEFDYTSFVNGFGAGCTLSGSKIGDGLYSEFNSELQVQLPDTVKEITFSDTSFKVELENGEKDSFSNVFNQNYQIILLSNEDKDEIIIDATSQNILGNITVIAEKAILNATDDFKQVAKATLPIKVCCEIIILPYDSVPEGIFKYINKEMEEKLDQVVMTNGIRSYCLYDNDNNKCDIYGTIPFKIESSSLTVHSGKSISYVLCTSSPIRITITNTAASSLTINGTSKMNEAVILSQDLSSITDGISLENIKLQIQTTSSFNVKNMYIGSNVTFYGQGWYGFKFAVSNSFNSSFDWYKSNIESSTIFSIEFKEGSTIIIYDFNNIAHLFLGEDDCFKIQYDDEDESKVVKFPNENNRIIIYTNDKYFSMDVQGNNEPYGNFELHVLLLDDLTDLLTVEFPQDWKYVTTLVGGPIGLHVETLSRNKNTILIPFDDFPSGFIDYDKDSFNLYSTVNTTICLYNEGKDECTPVIGGRSCVIPSTGEITIDEGTQYIYSADEKVTIPENLHFVFSKNSAKAIGFNFNNYGKVKLTVSDDTLKYLYLNKVNFTCEVTSASKQLKVNNYVNYYSSFSINSPFFVDQSIVISVSEFRDFEDKNYSFTGKMMTVIDPGLINEIEFTEDDWTIDLQNGGNPFRIDEHGMTLKIESSSSNVTFDVTEGAKTLTTLDFTSTSSNSIIYFTRRWTDSTISINSPVQLHNDFQCTNVQLYHPFAYLDSESSKKLVNYAPQIKDCPYHNTSICLSIDGSSDCGISAFHLKEAVSQGSVFTVPYGYRFQLLLSDDSMKITYDSSSAKNISIQSYNKDVRPVTLTITDSMPSDTLMMMNDLQVTFETSLSSIQWKLKSLDLFDTTFTSPVTSNLAVSGNCSVEMDIFYKMTKDDGVFSKGKLTVNGFLTLRDSNEEYLNEIQLSTDGWKLITSVCSFEISKNQFENLIFGVNRPPKSNPHFIPLTLSSELQSGQVAGNLDINIEEENLYLQIGHEWSNVKSIIGDKINVRSTHGKGTSRFLYDNDVEPLKFFTFDSTVHAINNKTCPICLLPSEDYVSACFLHSLDMLPVISNDKNFLLDESRDYIIFGSPDDVHDFRYRTDVDYSVSVIAANKVTVKMNNAPSNVDFYFDSLIDDEGECDLIFEKSMTLKSLRFDDSVRISAESVENFKLTLNELTIDFKGFRRFFREPGIFSTENSIEVNGFINIVDDGRYETIQCGPNYWNLIGNENAWNTTFKRRGSSQRLKITTPMPIINVSASIPSDTFCNSVLSVSFTIQSASTKIFIEPSICDIETFSDGKSVISSVQALSFYSPLTSIPFDLFTMNGSYQVYQFKPTEQASICLYEEGKEACKVDGTTPMAVNPSKPFKIRCASKCSLVLSGCDVSLSFGEASASVIDIKSIASSKLKASLSFGTVKIEKLNVVLSASSIDLVLTDSGRDLSFDSVSLTNSALQSNSDISVKNGFVSEFSSLQTFSKQLTVEKSLSLTGDSASFAPSIKSAGPTIVCSGAVEVKMTNIGSIFSRFDFGYDEAKKTNKVVFGTSNDDTSNSLFTFLNLPVSNYGIDFQNEVIVHANWIGGTTDSSLIPIFSYNFQKTSSFSVSKSSSTTTNWPQPKSTSSSLIQVKTSSNELDLSVNSAVALKISESTVKVNYESLLNVVNVADAFDNSNLNVLIQNSAKTVGIGQNKVKIADVAFDSVTTIKQLTIVHQNSMNNLSVSLLDKSSMICDMKFRMDGGTHLYLNQGFSSVSSGQISFEKGIDGSGKATVYVLDADIPSVIKYDGNIEVVLSGGGGGDDSDDGDKNRKMKGGIIAAIVIAAIVLIAAICVTIVYIIRSRKIDITAYDYAPPLLNSNTGNKEVAL</sequence>
<evidence type="ECO:0000256" key="2">
    <source>
        <dbReference type="SAM" id="SignalP"/>
    </source>
</evidence>
<evidence type="ECO:0000256" key="1">
    <source>
        <dbReference type="SAM" id="Phobius"/>
    </source>
</evidence>
<keyword evidence="4" id="KW-1185">Reference proteome</keyword>
<keyword evidence="1" id="KW-1133">Transmembrane helix</keyword>
<evidence type="ECO:0000313" key="4">
    <source>
        <dbReference type="Proteomes" id="UP001470230"/>
    </source>
</evidence>
<proteinExistence type="predicted"/>
<organism evidence="3 4">
    <name type="scientific">Tritrichomonas musculus</name>
    <dbReference type="NCBI Taxonomy" id="1915356"/>
    <lineage>
        <taxon>Eukaryota</taxon>
        <taxon>Metamonada</taxon>
        <taxon>Parabasalia</taxon>
        <taxon>Tritrichomonadida</taxon>
        <taxon>Tritrichomonadidae</taxon>
        <taxon>Tritrichomonas</taxon>
    </lineage>
</organism>